<evidence type="ECO:0000256" key="13">
    <source>
        <dbReference type="ARBA" id="ARBA00023288"/>
    </source>
</evidence>
<dbReference type="InterPro" id="IPR006333">
    <property type="entry name" value="Cyt_o_ubiquinol_oxidase_su2"/>
</dbReference>
<dbReference type="CDD" id="cd04212">
    <property type="entry name" value="CuRO_UO_II"/>
    <property type="match status" value="1"/>
</dbReference>
<dbReference type="PROSITE" id="PS50999">
    <property type="entry name" value="COX2_TM"/>
    <property type="match status" value="1"/>
</dbReference>
<dbReference type="PANTHER" id="PTHR22888:SF18">
    <property type="entry name" value="CYTOCHROME BO(3) UBIQUINOL OXIDASE SUBUNIT 2"/>
    <property type="match status" value="1"/>
</dbReference>
<sequence>MSPLFRRLISFAILPVLLLLGGCNFVVMSPSGDIAAQQRDLIIISVVLMLIIIIPVMILTVVFAMRYRASNTDAPYDPDWDHSTQLELVIWAIPLLIIICLGAVTWMGTHLLDPYRPLDRLDANRPVTADMQPLEVQVVALDWKWLFIYPEYGVASVNEMAAPVDRPIQFRITSSSVMNSFYVPALAGMIYAMPGMETKLHAVINSPGDYDGFSANYSGHGFSGMRFRFHGLEQAGFDEWVAKVKADGGDLQRQDYLELERPSENVPVQYFADVDPLLFDAVRNYCVEPGKMCMSEMAMIDAEGGAGLAGLSNLLPLTYDKTARRGSIFGAEPSFVANICTIEEALAAGQADPSKPVSIVDRTPVRGMSLPRPGTRPVNPSLSQTFGSLRPSNS</sequence>
<proteinExistence type="inferred from homology"/>
<feature type="region of interest" description="Disordered" evidence="15">
    <location>
        <begin position="353"/>
        <end position="394"/>
    </location>
</feature>
<evidence type="ECO:0000256" key="4">
    <source>
        <dbReference type="ARBA" id="ARBA00022475"/>
    </source>
</evidence>
<dbReference type="SUPFAM" id="SSF49503">
    <property type="entry name" value="Cupredoxins"/>
    <property type="match status" value="1"/>
</dbReference>
<dbReference type="Gene3D" id="1.10.287.90">
    <property type="match status" value="1"/>
</dbReference>
<gene>
    <name evidence="19" type="primary">cyoA</name>
    <name evidence="19" type="ORF">JYU29_01190</name>
</gene>
<keyword evidence="6 16" id="KW-0812">Transmembrane</keyword>
<evidence type="ECO:0000256" key="14">
    <source>
        <dbReference type="ARBA" id="ARBA00030198"/>
    </source>
</evidence>
<dbReference type="InterPro" id="IPR008972">
    <property type="entry name" value="Cupredoxin"/>
</dbReference>
<dbReference type="InterPro" id="IPR010514">
    <property type="entry name" value="COX_ARM"/>
</dbReference>
<dbReference type="Pfam" id="PF00116">
    <property type="entry name" value="COX2"/>
    <property type="match status" value="1"/>
</dbReference>
<dbReference type="PROSITE" id="PS50857">
    <property type="entry name" value="COX2_CUA"/>
    <property type="match status" value="1"/>
</dbReference>
<dbReference type="Gene3D" id="2.60.40.420">
    <property type="entry name" value="Cupredoxins - blue copper proteins"/>
    <property type="match status" value="1"/>
</dbReference>
<evidence type="ECO:0000256" key="9">
    <source>
        <dbReference type="ARBA" id="ARBA00022989"/>
    </source>
</evidence>
<keyword evidence="7" id="KW-0732">Signal</keyword>
<keyword evidence="11 16" id="KW-0472">Membrane</keyword>
<reference evidence="19 20" key="1">
    <citation type="submission" date="2021-03" db="EMBL/GenBank/DDBJ databases">
        <title>Tianweitania aestuarii sp. nov., isolated from a tidal flat.</title>
        <authorList>
            <person name="Park S."/>
            <person name="Yoon J.-H."/>
        </authorList>
    </citation>
    <scope>NUCLEOTIDE SEQUENCE [LARGE SCALE GENOMIC DNA]</scope>
    <source>
        <strain evidence="19 20">BSSL-BM11</strain>
    </source>
</reference>
<feature type="compositionally biased region" description="Polar residues" evidence="15">
    <location>
        <begin position="378"/>
        <end position="394"/>
    </location>
</feature>
<evidence type="ECO:0000256" key="8">
    <source>
        <dbReference type="ARBA" id="ARBA00022982"/>
    </source>
</evidence>
<evidence type="ECO:0000256" key="6">
    <source>
        <dbReference type="ARBA" id="ARBA00022692"/>
    </source>
</evidence>
<name>A0ABS5RQI4_9HYPH</name>
<dbReference type="InterPro" id="IPR011759">
    <property type="entry name" value="Cyt_c_oxidase_su2_TM_dom"/>
</dbReference>
<keyword evidence="8" id="KW-0249">Electron transport</keyword>
<comment type="caution">
    <text evidence="19">The sequence shown here is derived from an EMBL/GenBank/DDBJ whole genome shotgun (WGS) entry which is preliminary data.</text>
</comment>
<evidence type="ECO:0000256" key="2">
    <source>
        <dbReference type="ARBA" id="ARBA00007866"/>
    </source>
</evidence>
<dbReference type="InterPro" id="IPR034227">
    <property type="entry name" value="CuRO_UO_II"/>
</dbReference>
<dbReference type="NCBIfam" id="TIGR01433">
    <property type="entry name" value="CyoA"/>
    <property type="match status" value="1"/>
</dbReference>
<feature type="transmembrane region" description="Helical" evidence="16">
    <location>
        <begin position="41"/>
        <end position="67"/>
    </location>
</feature>
<evidence type="ECO:0000256" key="15">
    <source>
        <dbReference type="SAM" id="MobiDB-lite"/>
    </source>
</evidence>
<evidence type="ECO:0000256" key="3">
    <source>
        <dbReference type="ARBA" id="ARBA00022448"/>
    </source>
</evidence>
<keyword evidence="4" id="KW-1003">Cell membrane</keyword>
<keyword evidence="9 16" id="KW-1133">Transmembrane helix</keyword>
<dbReference type="Proteomes" id="UP001297272">
    <property type="component" value="Unassembled WGS sequence"/>
</dbReference>
<evidence type="ECO:0000256" key="5">
    <source>
        <dbReference type="ARBA" id="ARBA00022660"/>
    </source>
</evidence>
<keyword evidence="13" id="KW-0449">Lipoprotein</keyword>
<dbReference type="Pfam" id="PF06481">
    <property type="entry name" value="COX_ARM"/>
    <property type="match status" value="1"/>
</dbReference>
<accession>A0ABS5RQI4</accession>
<evidence type="ECO:0000256" key="1">
    <source>
        <dbReference type="ARBA" id="ARBA00004651"/>
    </source>
</evidence>
<evidence type="ECO:0000256" key="11">
    <source>
        <dbReference type="ARBA" id="ARBA00023136"/>
    </source>
</evidence>
<comment type="similarity">
    <text evidence="2">Belongs to the cytochrome c oxidase subunit 2 family.</text>
</comment>
<feature type="domain" description="Cytochrome oxidase subunit II copper A binding" evidence="17">
    <location>
        <begin position="131"/>
        <end position="243"/>
    </location>
</feature>
<evidence type="ECO:0000256" key="16">
    <source>
        <dbReference type="SAM" id="Phobius"/>
    </source>
</evidence>
<dbReference type="EMBL" id="JAFMNX010000001">
    <property type="protein sequence ID" value="MBS9719298.1"/>
    <property type="molecule type" value="Genomic_DNA"/>
</dbReference>
<dbReference type="InterPro" id="IPR045187">
    <property type="entry name" value="CcO_II"/>
</dbReference>
<feature type="domain" description="Cytochrome oxidase subunit II transmembrane region profile" evidence="18">
    <location>
        <begin position="19"/>
        <end position="116"/>
    </location>
</feature>
<keyword evidence="20" id="KW-1185">Reference proteome</keyword>
<dbReference type="PANTHER" id="PTHR22888">
    <property type="entry name" value="CYTOCHROME C OXIDASE, SUBUNIT II"/>
    <property type="match status" value="1"/>
</dbReference>
<keyword evidence="3" id="KW-0813">Transport</keyword>
<keyword evidence="12" id="KW-0564">Palmitate</keyword>
<evidence type="ECO:0000256" key="12">
    <source>
        <dbReference type="ARBA" id="ARBA00023139"/>
    </source>
</evidence>
<protein>
    <recommendedName>
        <fullName evidence="14">Ubiquinol oxidase polypeptide II</fullName>
    </recommendedName>
</protein>
<organism evidence="19 20">
    <name type="scientific">Tianweitania aestuarii</name>
    <dbReference type="NCBI Taxonomy" id="2814886"/>
    <lineage>
        <taxon>Bacteria</taxon>
        <taxon>Pseudomonadati</taxon>
        <taxon>Pseudomonadota</taxon>
        <taxon>Alphaproteobacteria</taxon>
        <taxon>Hyphomicrobiales</taxon>
        <taxon>Phyllobacteriaceae</taxon>
        <taxon>Tianweitania</taxon>
    </lineage>
</organism>
<evidence type="ECO:0000313" key="20">
    <source>
        <dbReference type="Proteomes" id="UP001297272"/>
    </source>
</evidence>
<dbReference type="PROSITE" id="PS51257">
    <property type="entry name" value="PROKAR_LIPOPROTEIN"/>
    <property type="match status" value="1"/>
</dbReference>
<evidence type="ECO:0000256" key="7">
    <source>
        <dbReference type="ARBA" id="ARBA00022729"/>
    </source>
</evidence>
<dbReference type="SUPFAM" id="SSF81464">
    <property type="entry name" value="Cytochrome c oxidase subunit II-like, transmembrane region"/>
    <property type="match status" value="1"/>
</dbReference>
<dbReference type="InterPro" id="IPR002429">
    <property type="entry name" value="CcO_II-like_C"/>
</dbReference>
<evidence type="ECO:0000313" key="19">
    <source>
        <dbReference type="EMBL" id="MBS9719298.1"/>
    </source>
</evidence>
<comment type="subcellular location">
    <subcellularLocation>
        <location evidence="1">Cell membrane</location>
        <topology evidence="1">Multi-pass membrane protein</topology>
    </subcellularLocation>
</comment>
<evidence type="ECO:0000259" key="18">
    <source>
        <dbReference type="PROSITE" id="PS50999"/>
    </source>
</evidence>
<keyword evidence="10" id="KW-0560">Oxidoreductase</keyword>
<keyword evidence="5" id="KW-0679">Respiratory chain</keyword>
<dbReference type="RefSeq" id="WP_213984188.1">
    <property type="nucleotide sequence ID" value="NZ_JAFMNX010000001.1"/>
</dbReference>
<evidence type="ECO:0000259" key="17">
    <source>
        <dbReference type="PROSITE" id="PS50857"/>
    </source>
</evidence>
<evidence type="ECO:0000256" key="10">
    <source>
        <dbReference type="ARBA" id="ARBA00023002"/>
    </source>
</evidence>
<dbReference type="InterPro" id="IPR036257">
    <property type="entry name" value="Cyt_c_oxidase_su2_TM_sf"/>
</dbReference>
<feature type="transmembrane region" description="Helical" evidence="16">
    <location>
        <begin position="88"/>
        <end position="108"/>
    </location>
</feature>